<evidence type="ECO:0000256" key="6">
    <source>
        <dbReference type="SAM" id="MobiDB-lite"/>
    </source>
</evidence>
<dbReference type="EMBL" id="JAKUCV010006604">
    <property type="protein sequence ID" value="KAJ4826702.1"/>
    <property type="molecule type" value="Genomic_DNA"/>
</dbReference>
<feature type="transmembrane region" description="Helical" evidence="7">
    <location>
        <begin position="20"/>
        <end position="44"/>
    </location>
</feature>
<evidence type="ECO:0000256" key="3">
    <source>
        <dbReference type="ARBA" id="ARBA00022989"/>
    </source>
</evidence>
<dbReference type="InterPro" id="IPR039306">
    <property type="entry name" value="MYOB"/>
</dbReference>
<evidence type="ECO:0000313" key="9">
    <source>
        <dbReference type="EMBL" id="KAJ4826702.1"/>
    </source>
</evidence>
<evidence type="ECO:0000256" key="5">
    <source>
        <dbReference type="SAM" id="Coils"/>
    </source>
</evidence>
<keyword evidence="10" id="KW-1185">Reference proteome</keyword>
<feature type="domain" description="GTD-binding" evidence="8">
    <location>
        <begin position="607"/>
        <end position="705"/>
    </location>
</feature>
<dbReference type="Pfam" id="PF04576">
    <property type="entry name" value="Zein-binding"/>
    <property type="match status" value="1"/>
</dbReference>
<reference evidence="9" key="1">
    <citation type="submission" date="2022-02" db="EMBL/GenBank/DDBJ databases">
        <authorList>
            <person name="Henning P.M."/>
            <person name="McCubbin A.G."/>
            <person name="Shore J.S."/>
        </authorList>
    </citation>
    <scope>NUCLEOTIDE SEQUENCE</scope>
    <source>
        <strain evidence="9">F60SS</strain>
        <tissue evidence="9">Leaves</tissue>
    </source>
</reference>
<evidence type="ECO:0000256" key="7">
    <source>
        <dbReference type="SAM" id="Phobius"/>
    </source>
</evidence>
<dbReference type="Proteomes" id="UP001141552">
    <property type="component" value="Unassembled WGS sequence"/>
</dbReference>
<organism evidence="9 10">
    <name type="scientific">Turnera subulata</name>
    <dbReference type="NCBI Taxonomy" id="218843"/>
    <lineage>
        <taxon>Eukaryota</taxon>
        <taxon>Viridiplantae</taxon>
        <taxon>Streptophyta</taxon>
        <taxon>Embryophyta</taxon>
        <taxon>Tracheophyta</taxon>
        <taxon>Spermatophyta</taxon>
        <taxon>Magnoliopsida</taxon>
        <taxon>eudicotyledons</taxon>
        <taxon>Gunneridae</taxon>
        <taxon>Pentapetalae</taxon>
        <taxon>rosids</taxon>
        <taxon>fabids</taxon>
        <taxon>Malpighiales</taxon>
        <taxon>Passifloraceae</taxon>
        <taxon>Turnera</taxon>
    </lineage>
</organism>
<dbReference type="OrthoDB" id="1888939at2759"/>
<evidence type="ECO:0000313" key="10">
    <source>
        <dbReference type="Proteomes" id="UP001141552"/>
    </source>
</evidence>
<protein>
    <recommendedName>
        <fullName evidence="8">GTD-binding domain-containing protein</fullName>
    </recommendedName>
</protein>
<name>A0A9Q0FAA0_9ROSI</name>
<keyword evidence="5" id="KW-0175">Coiled coil</keyword>
<dbReference type="PANTHER" id="PTHR31448:SF34">
    <property type="entry name" value="MYOSIN-BINDING PROTEIN 3"/>
    <property type="match status" value="1"/>
</dbReference>
<comment type="subcellular location">
    <subcellularLocation>
        <location evidence="1">Membrane</location>
        <topology evidence="1">Single-pass membrane protein</topology>
    </subcellularLocation>
</comment>
<evidence type="ECO:0000256" key="2">
    <source>
        <dbReference type="ARBA" id="ARBA00022692"/>
    </source>
</evidence>
<gene>
    <name evidence="9" type="ORF">Tsubulata_023391</name>
</gene>
<dbReference type="AlphaFoldDB" id="A0A9Q0FAA0"/>
<dbReference type="InterPro" id="IPR007656">
    <property type="entry name" value="GTD-bd"/>
</dbReference>
<comment type="caution">
    <text evidence="9">The sequence shown here is derived from an EMBL/GenBank/DDBJ whole genome shotgun (WGS) entry which is preliminary data.</text>
</comment>
<accession>A0A9Q0FAA0</accession>
<evidence type="ECO:0000259" key="8">
    <source>
        <dbReference type="PROSITE" id="PS51775"/>
    </source>
</evidence>
<evidence type="ECO:0000256" key="4">
    <source>
        <dbReference type="ARBA" id="ARBA00023136"/>
    </source>
</evidence>
<proteinExistence type="predicted"/>
<reference evidence="9" key="2">
    <citation type="journal article" date="2023" name="Plants (Basel)">
        <title>Annotation of the Turnera subulata (Passifloraceae) Draft Genome Reveals the S-Locus Evolved after the Divergence of Turneroideae from Passifloroideae in a Stepwise Manner.</title>
        <authorList>
            <person name="Henning P.M."/>
            <person name="Roalson E.H."/>
            <person name="Mir W."/>
            <person name="McCubbin A.G."/>
            <person name="Shore J.S."/>
        </authorList>
    </citation>
    <scope>NUCLEOTIDE SEQUENCE</scope>
    <source>
        <strain evidence="9">F60SS</strain>
    </source>
</reference>
<sequence>MAGNKFATMLHRNTHKLTVILVYAVLEWILIILLLLNSLFTYLITKFANYFGLKPPCPWCSRVDHMLEPGNNAHSYRNVVCETHATEISRLSYCTSHHRLAETQNMCLDCLASRPNRGSDDPVGITRRIAFISWVSKGNLEDEEMMQRCSCCDENLSRDLCPPYLMFKPSWGSLKYTEKGGLVIEMMDEESDGKESKESSKTDGFLQYTEDANDLCRSNEEEQLSDGVAADEHQILSDVGSFGLKDAADEECSRSESNSECDETEGNEDHKAGSLDIAEPARMKSGQQLFGEAVNPNCLVGDDSLEFISFDFETSHDSESRRLIPVELIDSSTTANHGSCNLSAGDMRQVQHINDVDSLSQIETKAGVQKEEAFFLDADKENMFRAEMQNTDMDSDEGFKISALNTEKKIQEAAVNTSKQVIASQEDPALSISDKHVEAAETDRPSDLPGQEEEKKGLNLLVEQTESKHFPEMPDNTISQLESKESDLYACPQEDHSHKCGNGEEFLNGSESYMVANESGPDCSKKTSQEAKMVSAEKNPGGVNHHSSVRLENNEVEEEKFPETPTSTDSIHFLHKKFLMFEKRESGTEDSLDGSVVSEMDSSDPVSTIERLKTAVKAERKALSALYAELEEERSASAIAANQTMAMITRLQEEKAAMQMEALQYQRMMEEQSEYDQEALQLLNELMVKREKEKQELEKELEIYRKKVLDYEAKERVRMVKRLKDGSTRSRNSSATCSMADDIEGLSIDLNREAEFEDGSVNENEESNKDGTPADDVTNLQEIALDCVKQMSALDDSLAEFEEERLSILDQLKVLEEKLITLGANELNDDMSSAGHSSKYSVERFDESYKLYTPEENGISESLSKDKLNPDRKTMASMAKSLLPLLDAAENETEEGLVFGGNEESEIVEMETSSACNFELDSKKLAIEEEVDHVYERLQALEADREFLKHCMSSIQKGDKGMDLLQEILQHLRDLKAVELSMRNLNDHPVED</sequence>
<feature type="region of interest" description="Disordered" evidence="6">
    <location>
        <begin position="247"/>
        <end position="276"/>
    </location>
</feature>
<feature type="coiled-coil region" evidence="5">
    <location>
        <begin position="609"/>
        <end position="714"/>
    </location>
</feature>
<dbReference type="GO" id="GO:0016020">
    <property type="term" value="C:membrane"/>
    <property type="evidence" value="ECO:0007669"/>
    <property type="project" value="UniProtKB-SubCell"/>
</dbReference>
<evidence type="ECO:0000256" key="1">
    <source>
        <dbReference type="ARBA" id="ARBA00004167"/>
    </source>
</evidence>
<dbReference type="PROSITE" id="PS51775">
    <property type="entry name" value="GTD_BINDING"/>
    <property type="match status" value="1"/>
</dbReference>
<feature type="region of interest" description="Disordered" evidence="6">
    <location>
        <begin position="757"/>
        <end position="776"/>
    </location>
</feature>
<keyword evidence="4 7" id="KW-0472">Membrane</keyword>
<dbReference type="PANTHER" id="PTHR31448">
    <property type="entry name" value="MYOSIN-BINDING PROTEIN 2"/>
    <property type="match status" value="1"/>
</dbReference>
<keyword evidence="3 7" id="KW-1133">Transmembrane helix</keyword>
<keyword evidence="2 7" id="KW-0812">Transmembrane</keyword>
<dbReference type="GO" id="GO:0080115">
    <property type="term" value="F:myosin XI tail binding"/>
    <property type="evidence" value="ECO:0007669"/>
    <property type="project" value="UniProtKB-ARBA"/>
</dbReference>